<dbReference type="InterPro" id="IPR002994">
    <property type="entry name" value="Surf1/Shy1"/>
</dbReference>
<sequence length="200" mass="21351">MSKRIPLIPTILVIGAIAVMIGLGVWQLQRAKWKDSLIARYAQAEKLPPIAWPTLPVADDQLPLFRHATGVCLRPVGKRTVAGEGVSGEPGYVHIVDCTTGAEGPGMSVAVGWSKNPNAAVNWSGGPVSGIIAPDSRSRMRLVAGSAPPGLETVAPPSLSSVPNNHMSYAIQWFAFAAIAAIIYVLALRLRWKKEEQTRA</sequence>
<proteinExistence type="inferred from homology"/>
<feature type="transmembrane region" description="Helical" evidence="1">
    <location>
        <begin position="170"/>
        <end position="190"/>
    </location>
</feature>
<comment type="subcellular location">
    <subcellularLocation>
        <location evidence="1">Cell membrane</location>
        <topology evidence="1">Multi-pass membrane protein</topology>
    </subcellularLocation>
</comment>
<protein>
    <recommendedName>
        <fullName evidence="1">SURF1-like protein</fullName>
    </recommendedName>
</protein>
<organism evidence="2 3">
    <name type="scientific">Sphingomonas telluris</name>
    <dbReference type="NCBI Taxonomy" id="2907998"/>
    <lineage>
        <taxon>Bacteria</taxon>
        <taxon>Pseudomonadati</taxon>
        <taxon>Pseudomonadota</taxon>
        <taxon>Alphaproteobacteria</taxon>
        <taxon>Sphingomonadales</taxon>
        <taxon>Sphingomonadaceae</taxon>
        <taxon>Sphingomonas</taxon>
    </lineage>
</organism>
<dbReference type="RefSeq" id="WP_241447542.1">
    <property type="nucleotide sequence ID" value="NZ_JAKZHW010000002.1"/>
</dbReference>
<comment type="similarity">
    <text evidence="1">Belongs to the SURF1 family.</text>
</comment>
<comment type="caution">
    <text evidence="2">The sequence shown here is derived from an EMBL/GenBank/DDBJ whole genome shotgun (WGS) entry which is preliminary data.</text>
</comment>
<dbReference type="EMBL" id="JAKZHW010000002">
    <property type="protein sequence ID" value="MCH8616641.1"/>
    <property type="molecule type" value="Genomic_DNA"/>
</dbReference>
<dbReference type="Pfam" id="PF02104">
    <property type="entry name" value="SURF1"/>
    <property type="match status" value="1"/>
</dbReference>
<dbReference type="Proteomes" id="UP001203058">
    <property type="component" value="Unassembled WGS sequence"/>
</dbReference>
<keyword evidence="3" id="KW-1185">Reference proteome</keyword>
<evidence type="ECO:0000256" key="1">
    <source>
        <dbReference type="RuleBase" id="RU363076"/>
    </source>
</evidence>
<keyword evidence="1" id="KW-0472">Membrane</keyword>
<name>A0ABS9VNS9_9SPHN</name>
<keyword evidence="1" id="KW-1133">Transmembrane helix</keyword>
<accession>A0ABS9VNS9</accession>
<gene>
    <name evidence="2" type="ORF">LZ016_11095</name>
</gene>
<evidence type="ECO:0000313" key="2">
    <source>
        <dbReference type="EMBL" id="MCH8616641.1"/>
    </source>
</evidence>
<keyword evidence="1" id="KW-1003">Cell membrane</keyword>
<feature type="transmembrane region" description="Helical" evidence="1">
    <location>
        <begin position="7"/>
        <end position="28"/>
    </location>
</feature>
<evidence type="ECO:0000313" key="3">
    <source>
        <dbReference type="Proteomes" id="UP001203058"/>
    </source>
</evidence>
<keyword evidence="1" id="KW-0812">Transmembrane</keyword>
<reference evidence="2 3" key="1">
    <citation type="submission" date="2022-03" db="EMBL/GenBank/DDBJ databases">
        <authorList>
            <person name="Jo J.-H."/>
            <person name="Im W.-T."/>
        </authorList>
    </citation>
    <scope>NUCLEOTIDE SEQUENCE [LARGE SCALE GENOMIC DNA]</scope>
    <source>
        <strain evidence="2 3">SM33</strain>
    </source>
</reference>